<proteinExistence type="predicted"/>
<evidence type="ECO:0000256" key="2">
    <source>
        <dbReference type="ARBA" id="ARBA00022578"/>
    </source>
</evidence>
<dbReference type="Gene3D" id="3.30.420.10">
    <property type="entry name" value="Ribonuclease H-like superfamily/Ribonuclease H"/>
    <property type="match status" value="1"/>
</dbReference>
<evidence type="ECO:0000313" key="6">
    <source>
        <dbReference type="EMBL" id="MZR21201.1"/>
    </source>
</evidence>
<dbReference type="PANTHER" id="PTHR35528">
    <property type="entry name" value="BLL1675 PROTEIN"/>
    <property type="match status" value="1"/>
</dbReference>
<dbReference type="OrthoDB" id="4315389at2"/>
<dbReference type="AlphaFoldDB" id="A0A845MBY8"/>
<dbReference type="GO" id="GO:0006310">
    <property type="term" value="P:DNA recombination"/>
    <property type="evidence" value="ECO:0007669"/>
    <property type="project" value="UniProtKB-KW"/>
</dbReference>
<gene>
    <name evidence="6" type="ORF">GQF03_02540</name>
</gene>
<sequence>MQKISYSRHRFPSHIIKHAVWIYARFTLSYRDVEDLLAERGLDISYETVRRWFLKFGDPVARNLRSTRPTPNDIWHLDEMVIVIRGKRHWLWRAVDNEGEVLDFLVQSKRNTKAALKLMRKLLKKQGFAPTQIITDQLKSYHKAFRTLGLTAEHLDNKRSNNRAENSHLPVRRRERKMQRFKSPESAQRFLNIHSATYNNFYVQRHLINRTYFKQLREEAFDVWAAATSPA</sequence>
<name>A0A845MBY8_9PROT</name>
<dbReference type="NCBIfam" id="NF033587">
    <property type="entry name" value="transpos_IS6"/>
    <property type="match status" value="1"/>
</dbReference>
<feature type="domain" description="DDE" evidence="5">
    <location>
        <begin position="74"/>
        <end position="197"/>
    </location>
</feature>
<dbReference type="GO" id="GO:0032196">
    <property type="term" value="P:transposition"/>
    <property type="evidence" value="ECO:0007669"/>
    <property type="project" value="UniProtKB-KW"/>
</dbReference>
<organism evidence="6 7">
    <name type="scientific">Sneathiella chungangensis</name>
    <dbReference type="NCBI Taxonomy" id="1418234"/>
    <lineage>
        <taxon>Bacteria</taxon>
        <taxon>Pseudomonadati</taxon>
        <taxon>Pseudomonadota</taxon>
        <taxon>Alphaproteobacteria</taxon>
        <taxon>Sneathiellales</taxon>
        <taxon>Sneathiellaceae</taxon>
        <taxon>Sneathiella</taxon>
    </lineage>
</organism>
<accession>A0A845MBY8</accession>
<dbReference type="InterPro" id="IPR032874">
    <property type="entry name" value="DDE_dom"/>
</dbReference>
<evidence type="ECO:0000259" key="5">
    <source>
        <dbReference type="Pfam" id="PF13610"/>
    </source>
</evidence>
<dbReference type="InterPro" id="IPR012337">
    <property type="entry name" value="RNaseH-like_sf"/>
</dbReference>
<dbReference type="EMBL" id="WTVA01000001">
    <property type="protein sequence ID" value="MZR21201.1"/>
    <property type="molecule type" value="Genomic_DNA"/>
</dbReference>
<keyword evidence="7" id="KW-1185">Reference proteome</keyword>
<keyword evidence="2" id="KW-0815">Transposition</keyword>
<evidence type="ECO:0000256" key="4">
    <source>
        <dbReference type="ARBA" id="ARBA00023172"/>
    </source>
</evidence>
<dbReference type="InterPro" id="IPR047930">
    <property type="entry name" value="Transpos_IS6"/>
</dbReference>
<keyword evidence="3" id="KW-0238">DNA-binding</keyword>
<dbReference type="Proteomes" id="UP000445696">
    <property type="component" value="Unassembled WGS sequence"/>
</dbReference>
<dbReference type="InterPro" id="IPR036397">
    <property type="entry name" value="RNaseH_sf"/>
</dbReference>
<dbReference type="InterPro" id="IPR052183">
    <property type="entry name" value="IS_Transposase"/>
</dbReference>
<evidence type="ECO:0000256" key="1">
    <source>
        <dbReference type="ARBA" id="ARBA00002286"/>
    </source>
</evidence>
<dbReference type="GO" id="GO:0003677">
    <property type="term" value="F:DNA binding"/>
    <property type="evidence" value="ECO:0007669"/>
    <property type="project" value="UniProtKB-KW"/>
</dbReference>
<keyword evidence="4" id="KW-0233">DNA recombination</keyword>
<dbReference type="Pfam" id="PF13610">
    <property type="entry name" value="DDE_Tnp_IS240"/>
    <property type="match status" value="1"/>
</dbReference>
<dbReference type="SUPFAM" id="SSF53098">
    <property type="entry name" value="Ribonuclease H-like"/>
    <property type="match status" value="1"/>
</dbReference>
<comment type="caution">
    <text evidence="6">The sequence shown here is derived from an EMBL/GenBank/DDBJ whole genome shotgun (WGS) entry which is preliminary data.</text>
</comment>
<protein>
    <submittedName>
        <fullName evidence="6">IS6 family transposase</fullName>
    </submittedName>
</protein>
<dbReference type="PANTHER" id="PTHR35528:SF3">
    <property type="entry name" value="BLL1675 PROTEIN"/>
    <property type="match status" value="1"/>
</dbReference>
<dbReference type="RefSeq" id="WP_161337610.1">
    <property type="nucleotide sequence ID" value="NZ_JBHSDG010000002.1"/>
</dbReference>
<reference evidence="6 7" key="1">
    <citation type="journal article" date="2014" name="Int. J. Syst. Evol. Microbiol.">
        <title>Sneathiella chungangensis sp. nov., isolated from a marine sand, and emended description of the genus Sneathiella.</title>
        <authorList>
            <person name="Siamphan C."/>
            <person name="Kim H."/>
            <person name="Lee J.S."/>
            <person name="Kim W."/>
        </authorList>
    </citation>
    <scope>NUCLEOTIDE SEQUENCE [LARGE SCALE GENOMIC DNA]</scope>
    <source>
        <strain evidence="6 7">KCTC 32476</strain>
    </source>
</reference>
<comment type="function">
    <text evidence="1">Involved in the transposition of the insertion sequence.</text>
</comment>
<evidence type="ECO:0000313" key="7">
    <source>
        <dbReference type="Proteomes" id="UP000445696"/>
    </source>
</evidence>
<evidence type="ECO:0000256" key="3">
    <source>
        <dbReference type="ARBA" id="ARBA00023125"/>
    </source>
</evidence>